<dbReference type="Proteomes" id="UP000252519">
    <property type="component" value="Unassembled WGS sequence"/>
</dbReference>
<name>A0A368GKV9_ANCCA</name>
<reference evidence="2 3" key="1">
    <citation type="submission" date="2014-10" db="EMBL/GenBank/DDBJ databases">
        <title>Draft genome of the hookworm Ancylostoma caninum.</title>
        <authorList>
            <person name="Mitreva M."/>
        </authorList>
    </citation>
    <scope>NUCLEOTIDE SEQUENCE [LARGE SCALE GENOMIC DNA]</scope>
    <source>
        <strain evidence="2 3">Baltimore</strain>
    </source>
</reference>
<organism evidence="2 3">
    <name type="scientific">Ancylostoma caninum</name>
    <name type="common">Dog hookworm</name>
    <dbReference type="NCBI Taxonomy" id="29170"/>
    <lineage>
        <taxon>Eukaryota</taxon>
        <taxon>Metazoa</taxon>
        <taxon>Ecdysozoa</taxon>
        <taxon>Nematoda</taxon>
        <taxon>Chromadorea</taxon>
        <taxon>Rhabditida</taxon>
        <taxon>Rhabditina</taxon>
        <taxon>Rhabditomorpha</taxon>
        <taxon>Strongyloidea</taxon>
        <taxon>Ancylostomatidae</taxon>
        <taxon>Ancylostomatinae</taxon>
        <taxon>Ancylostoma</taxon>
    </lineage>
</organism>
<dbReference type="OrthoDB" id="10487629at2759"/>
<keyword evidence="1" id="KW-0812">Transmembrane</keyword>
<keyword evidence="3" id="KW-1185">Reference proteome</keyword>
<evidence type="ECO:0000313" key="2">
    <source>
        <dbReference type="EMBL" id="RCN44996.1"/>
    </source>
</evidence>
<sequence>MNLGEELPDSHNITWGEELVANTEISPTATESWNWIVALMIIIAFIVFSGIGVLLRKLHRQYVIKRRARRDAEEASKRVAQGLQGVPPDFDLSVSHVTI</sequence>
<evidence type="ECO:0000256" key="1">
    <source>
        <dbReference type="SAM" id="Phobius"/>
    </source>
</evidence>
<proteinExistence type="predicted"/>
<feature type="transmembrane region" description="Helical" evidence="1">
    <location>
        <begin position="33"/>
        <end position="55"/>
    </location>
</feature>
<comment type="caution">
    <text evidence="2">The sequence shown here is derived from an EMBL/GenBank/DDBJ whole genome shotgun (WGS) entry which is preliminary data.</text>
</comment>
<accession>A0A368GKV9</accession>
<protein>
    <submittedName>
        <fullName evidence="2">Uncharacterized protein</fullName>
    </submittedName>
</protein>
<evidence type="ECO:0000313" key="3">
    <source>
        <dbReference type="Proteomes" id="UP000252519"/>
    </source>
</evidence>
<keyword evidence="1" id="KW-0472">Membrane</keyword>
<keyword evidence="1" id="KW-1133">Transmembrane helix</keyword>
<gene>
    <name evidence="2" type="ORF">ANCCAN_08991</name>
</gene>
<dbReference type="EMBL" id="JOJR01000114">
    <property type="protein sequence ID" value="RCN44996.1"/>
    <property type="molecule type" value="Genomic_DNA"/>
</dbReference>
<dbReference type="AlphaFoldDB" id="A0A368GKV9"/>